<evidence type="ECO:0000313" key="1">
    <source>
        <dbReference type="EMBL" id="KAF7319510.1"/>
    </source>
</evidence>
<dbReference type="OrthoDB" id="3019073at2759"/>
<reference evidence="1" key="1">
    <citation type="submission" date="2020-05" db="EMBL/GenBank/DDBJ databases">
        <title>Mycena genomes resolve the evolution of fungal bioluminescence.</title>
        <authorList>
            <person name="Tsai I.J."/>
        </authorList>
    </citation>
    <scope>NUCLEOTIDE SEQUENCE</scope>
    <source>
        <strain evidence="1">110903Hualien_Pintung</strain>
    </source>
</reference>
<sequence>MASGYYRHPEARSANPAYAHGGGQASVPPISILKDFNPTYPQIHAYVLHYLNSNVGGTPSLSHTTQQAFRHLMSSCFRMQVARLETGDPAHPVKHVHVSGAAGRSFDIADVFCGLGFLIAQAELLHAGEPRRPPSKEYIRTKHLKILGHYTKWVQIVASQFDIPIPATLIVTFDYHGDRMLTLEMTSLASTQSAPESKEVAQAHRRIGVANANYLPGQYPNHGLRHYRGDAVDMGHCCEIVAFCK</sequence>
<evidence type="ECO:0000313" key="2">
    <source>
        <dbReference type="Proteomes" id="UP000613580"/>
    </source>
</evidence>
<comment type="caution">
    <text evidence="1">The sequence shown here is derived from an EMBL/GenBank/DDBJ whole genome shotgun (WGS) entry which is preliminary data.</text>
</comment>
<dbReference type="EMBL" id="JACAZE010000003">
    <property type="protein sequence ID" value="KAF7319510.1"/>
    <property type="molecule type" value="Genomic_DNA"/>
</dbReference>
<keyword evidence="2" id="KW-1185">Reference proteome</keyword>
<name>A0A8H6TPN5_MYCCL</name>
<dbReference type="Proteomes" id="UP000613580">
    <property type="component" value="Unassembled WGS sequence"/>
</dbReference>
<gene>
    <name evidence="1" type="ORF">HMN09_00290100</name>
</gene>
<proteinExistence type="predicted"/>
<accession>A0A8H6TPN5</accession>
<organism evidence="1 2">
    <name type="scientific">Mycena chlorophos</name>
    <name type="common">Agaric fungus</name>
    <name type="synonym">Agaricus chlorophos</name>
    <dbReference type="NCBI Taxonomy" id="658473"/>
    <lineage>
        <taxon>Eukaryota</taxon>
        <taxon>Fungi</taxon>
        <taxon>Dikarya</taxon>
        <taxon>Basidiomycota</taxon>
        <taxon>Agaricomycotina</taxon>
        <taxon>Agaricomycetes</taxon>
        <taxon>Agaricomycetidae</taxon>
        <taxon>Agaricales</taxon>
        <taxon>Marasmiineae</taxon>
        <taxon>Mycenaceae</taxon>
        <taxon>Mycena</taxon>
    </lineage>
</organism>
<dbReference type="AlphaFoldDB" id="A0A8H6TPN5"/>
<protein>
    <submittedName>
        <fullName evidence="1">Uncharacterized protein</fullName>
    </submittedName>
</protein>